<dbReference type="CDD" id="cd01061">
    <property type="entry name" value="RNase_T2_euk"/>
    <property type="match status" value="1"/>
</dbReference>
<dbReference type="Gene3D" id="3.90.730.10">
    <property type="entry name" value="Ribonuclease T2-like"/>
    <property type="match status" value="1"/>
</dbReference>
<dbReference type="FunFam" id="3.90.730.10:FF:000004">
    <property type="entry name" value="Ribonuclease T2-like"/>
    <property type="match status" value="1"/>
</dbReference>
<dbReference type="GO" id="GO:0016787">
    <property type="term" value="F:hydrolase activity"/>
    <property type="evidence" value="ECO:0007669"/>
    <property type="project" value="UniProtKB-KW"/>
</dbReference>
<dbReference type="InterPro" id="IPR001568">
    <property type="entry name" value="RNase_T2-like"/>
</dbReference>
<evidence type="ECO:0000256" key="1">
    <source>
        <dbReference type="ARBA" id="ARBA00004410"/>
    </source>
</evidence>
<dbReference type="SUPFAM" id="SSF55895">
    <property type="entry name" value="Ribonuclease Rh-like"/>
    <property type="match status" value="1"/>
</dbReference>
<evidence type="ECO:0000256" key="14">
    <source>
        <dbReference type="SAM" id="SignalP"/>
    </source>
</evidence>
<dbReference type="GO" id="GO:0005775">
    <property type="term" value="C:vacuolar lumen"/>
    <property type="evidence" value="ECO:0007669"/>
    <property type="project" value="UniProtKB-SubCell"/>
</dbReference>
<evidence type="ECO:0000256" key="10">
    <source>
        <dbReference type="ARBA" id="ARBA00023239"/>
    </source>
</evidence>
<evidence type="ECO:0000256" key="12">
    <source>
        <dbReference type="PIRSR" id="PIRSR633697-1"/>
    </source>
</evidence>
<keyword evidence="5" id="KW-0540">Nuclease</keyword>
<keyword evidence="8" id="KW-1015">Disulfide bond</keyword>
<comment type="function">
    <text evidence="11">Rnase which modulates cell survival under stress conditions. Released from the vacuole to the cytoplasm during stress to promote tRNA and rRNA cleavage and to activate separately a downstream pathway that promotes cell death. Involved in cell size, vacuolar morphology and growth at high temperatures and high salt concentration.</text>
</comment>
<feature type="active site" evidence="12">
    <location>
        <position position="148"/>
    </location>
</feature>
<keyword evidence="14" id="KW-0732">Signal</keyword>
<feature type="chain" id="PRO_5009134419" description="ribonuclease T2" evidence="14">
    <location>
        <begin position="19"/>
        <end position="318"/>
    </location>
</feature>
<evidence type="ECO:0000313" key="15">
    <source>
        <dbReference type="EMBL" id="ODQ80599.1"/>
    </source>
</evidence>
<feature type="active site" evidence="12">
    <location>
        <position position="84"/>
    </location>
</feature>
<evidence type="ECO:0000256" key="11">
    <source>
        <dbReference type="ARBA" id="ARBA00025494"/>
    </source>
</evidence>
<dbReference type="GeneID" id="30150458"/>
<dbReference type="RefSeq" id="XP_018985927.1">
    <property type="nucleotide sequence ID" value="XM_019132605.1"/>
</dbReference>
<keyword evidence="4" id="KW-0926">Vacuole</keyword>
<dbReference type="InterPro" id="IPR036430">
    <property type="entry name" value="RNase_T2-like_sf"/>
</dbReference>
<evidence type="ECO:0000256" key="6">
    <source>
        <dbReference type="ARBA" id="ARBA00022759"/>
    </source>
</evidence>
<gene>
    <name evidence="15" type="ORF">BABINDRAFT_7313</name>
</gene>
<accession>A0A1E3QSC7</accession>
<dbReference type="EMBL" id="KV454429">
    <property type="protein sequence ID" value="ODQ80599.1"/>
    <property type="molecule type" value="Genomic_DNA"/>
</dbReference>
<dbReference type="PROSITE" id="PS00530">
    <property type="entry name" value="RNASE_T2_1"/>
    <property type="match status" value="1"/>
</dbReference>
<dbReference type="Proteomes" id="UP000094336">
    <property type="component" value="Unassembled WGS sequence"/>
</dbReference>
<dbReference type="OrthoDB" id="435754at2759"/>
<dbReference type="GO" id="GO:0006401">
    <property type="term" value="P:RNA catabolic process"/>
    <property type="evidence" value="ECO:0007669"/>
    <property type="project" value="TreeGrafter"/>
</dbReference>
<keyword evidence="9" id="KW-0325">Glycoprotein</keyword>
<keyword evidence="10" id="KW-0456">Lyase</keyword>
<dbReference type="EC" id="4.6.1.19" evidence="3"/>
<evidence type="ECO:0000256" key="8">
    <source>
        <dbReference type="ARBA" id="ARBA00023157"/>
    </source>
</evidence>
<dbReference type="InterPro" id="IPR033697">
    <property type="entry name" value="Ribonuclease_T2_eukaryotic"/>
</dbReference>
<evidence type="ECO:0000256" key="13">
    <source>
        <dbReference type="RuleBase" id="RU004328"/>
    </source>
</evidence>
<feature type="active site" evidence="12">
    <location>
        <position position="144"/>
    </location>
</feature>
<name>A0A1E3QSC7_9ASCO</name>
<dbReference type="GO" id="GO:0005576">
    <property type="term" value="C:extracellular region"/>
    <property type="evidence" value="ECO:0007669"/>
    <property type="project" value="TreeGrafter"/>
</dbReference>
<evidence type="ECO:0000256" key="4">
    <source>
        <dbReference type="ARBA" id="ARBA00022554"/>
    </source>
</evidence>
<evidence type="ECO:0000256" key="3">
    <source>
        <dbReference type="ARBA" id="ARBA00012571"/>
    </source>
</evidence>
<evidence type="ECO:0000256" key="7">
    <source>
        <dbReference type="ARBA" id="ARBA00022801"/>
    </source>
</evidence>
<dbReference type="AlphaFoldDB" id="A0A1E3QSC7"/>
<organism evidence="15 16">
    <name type="scientific">Babjeviella inositovora NRRL Y-12698</name>
    <dbReference type="NCBI Taxonomy" id="984486"/>
    <lineage>
        <taxon>Eukaryota</taxon>
        <taxon>Fungi</taxon>
        <taxon>Dikarya</taxon>
        <taxon>Ascomycota</taxon>
        <taxon>Saccharomycotina</taxon>
        <taxon>Pichiomycetes</taxon>
        <taxon>Serinales incertae sedis</taxon>
        <taxon>Babjeviella</taxon>
    </lineage>
</organism>
<proteinExistence type="inferred from homology"/>
<keyword evidence="7" id="KW-0378">Hydrolase</keyword>
<dbReference type="PROSITE" id="PS00531">
    <property type="entry name" value="RNASE_T2_2"/>
    <property type="match status" value="1"/>
</dbReference>
<dbReference type="Pfam" id="PF00445">
    <property type="entry name" value="Ribonuclease_T2"/>
    <property type="match status" value="1"/>
</dbReference>
<keyword evidence="6" id="KW-0255">Endonuclease</keyword>
<evidence type="ECO:0000256" key="5">
    <source>
        <dbReference type="ARBA" id="ARBA00022722"/>
    </source>
</evidence>
<protein>
    <recommendedName>
        <fullName evidence="3">ribonuclease T2</fullName>
        <ecNumber evidence="3">4.6.1.19</ecNumber>
    </recommendedName>
</protein>
<dbReference type="InterPro" id="IPR033130">
    <property type="entry name" value="RNase_T2_His_AS_2"/>
</dbReference>
<sequence length="318" mass="34538">MLSIALFHSLLFAGLTSAYKSDVLRSFDISYSNSSCPAGLPLSCSNTTVVEDLCCFESPGGVVLLAQFWDYSPGLGPEDAFTIHGLWPDNCDGTYQQFCIPSLEITDARAVLNKFGDEDLLAYMDINWKNGNVTAGDNDLWIHEYNKHGTCYSTINPSCYSNYTEGQQVADFYKLTVATHKQLPTYDWLKEANIVPSTTKNYTSSEIESALSSKFGKKVYISCDSGNNLNEIWYYHHVQGSLLDENFVRIDPVSNSTGCPATGVKYTPKIIATPGSNSTTNTTNGTVEHASLNAAVQVAGNALVYGVSGVAAAFLALL</sequence>
<evidence type="ECO:0000256" key="9">
    <source>
        <dbReference type="ARBA" id="ARBA00023180"/>
    </source>
</evidence>
<comment type="similarity">
    <text evidence="2 13">Belongs to the RNase T2 family.</text>
</comment>
<comment type="subcellular location">
    <subcellularLocation>
        <location evidence="1">Vacuole lumen</location>
    </subcellularLocation>
</comment>
<keyword evidence="16" id="KW-1185">Reference proteome</keyword>
<dbReference type="GO" id="GO:0003723">
    <property type="term" value="F:RNA binding"/>
    <property type="evidence" value="ECO:0007669"/>
    <property type="project" value="InterPro"/>
</dbReference>
<evidence type="ECO:0000313" key="16">
    <source>
        <dbReference type="Proteomes" id="UP000094336"/>
    </source>
</evidence>
<dbReference type="PANTHER" id="PTHR11240">
    <property type="entry name" value="RIBONUCLEASE T2"/>
    <property type="match status" value="1"/>
</dbReference>
<reference evidence="16" key="1">
    <citation type="submission" date="2016-05" db="EMBL/GenBank/DDBJ databases">
        <title>Comparative genomics of biotechnologically important yeasts.</title>
        <authorList>
            <consortium name="DOE Joint Genome Institute"/>
            <person name="Riley R."/>
            <person name="Haridas S."/>
            <person name="Wolfe K.H."/>
            <person name="Lopes M.R."/>
            <person name="Hittinger C.T."/>
            <person name="Goker M."/>
            <person name="Salamov A."/>
            <person name="Wisecaver J."/>
            <person name="Long T.M."/>
            <person name="Aerts A.L."/>
            <person name="Barry K."/>
            <person name="Choi C."/>
            <person name="Clum A."/>
            <person name="Coughlan A.Y."/>
            <person name="Deshpande S."/>
            <person name="Douglass A.P."/>
            <person name="Hanson S.J."/>
            <person name="Klenk H.-P."/>
            <person name="Labutti K."/>
            <person name="Lapidus A."/>
            <person name="Lindquist E."/>
            <person name="Lipzen A."/>
            <person name="Meier-Kolthoff J.P."/>
            <person name="Ohm R.A."/>
            <person name="Otillar R.P."/>
            <person name="Pangilinan J."/>
            <person name="Peng Y."/>
            <person name="Rokas A."/>
            <person name="Rosa C.A."/>
            <person name="Scheuner C."/>
            <person name="Sibirny A.A."/>
            <person name="Slot J.C."/>
            <person name="Stielow J.B."/>
            <person name="Sun H."/>
            <person name="Kurtzman C.P."/>
            <person name="Blackwell M."/>
            <person name="Grigoriev I.V."/>
            <person name="Jeffries T.W."/>
        </authorList>
    </citation>
    <scope>NUCLEOTIDE SEQUENCE [LARGE SCALE GENOMIC DNA]</scope>
    <source>
        <strain evidence="16">NRRL Y-12698</strain>
    </source>
</reference>
<evidence type="ECO:0000256" key="2">
    <source>
        <dbReference type="ARBA" id="ARBA00007469"/>
    </source>
</evidence>
<dbReference type="InterPro" id="IPR018188">
    <property type="entry name" value="RNase_T2_His_AS_1"/>
</dbReference>
<dbReference type="PANTHER" id="PTHR11240:SF22">
    <property type="entry name" value="RIBONUCLEASE T2"/>
    <property type="match status" value="1"/>
</dbReference>
<feature type="signal peptide" evidence="14">
    <location>
        <begin position="1"/>
        <end position="18"/>
    </location>
</feature>
<dbReference type="GO" id="GO:0033897">
    <property type="term" value="F:ribonuclease T2 activity"/>
    <property type="evidence" value="ECO:0007669"/>
    <property type="project" value="UniProtKB-EC"/>
</dbReference>